<keyword evidence="3" id="KW-1185">Reference proteome</keyword>
<dbReference type="EMBL" id="BSPG01000018">
    <property type="protein sequence ID" value="GLS45097.1"/>
    <property type="molecule type" value="Genomic_DNA"/>
</dbReference>
<comment type="caution">
    <text evidence="2">The sequence shown here is derived from an EMBL/GenBank/DDBJ whole genome shotgun (WGS) entry which is preliminary data.</text>
</comment>
<sequence>MLRHPRRPRDFVRRDWGEAAKDQRARGNQPGNARHVGSPAIPFGSAYPAGKHRAIGGAVRLACAILASLPSLPSHPEAKGPAWGGTIDGLTESGRARLQEANNAVRVGGRGGGE</sequence>
<organism evidence="2 3">
    <name type="scientific">Methylobacterium brachythecii</name>
    <dbReference type="NCBI Taxonomy" id="1176177"/>
    <lineage>
        <taxon>Bacteria</taxon>
        <taxon>Pseudomonadati</taxon>
        <taxon>Pseudomonadota</taxon>
        <taxon>Alphaproteobacteria</taxon>
        <taxon>Hyphomicrobiales</taxon>
        <taxon>Methylobacteriaceae</taxon>
        <taxon>Methylobacterium</taxon>
    </lineage>
</organism>
<reference evidence="3" key="1">
    <citation type="journal article" date="2019" name="Int. J. Syst. Evol. Microbiol.">
        <title>The Global Catalogue of Microorganisms (GCM) 10K type strain sequencing project: providing services to taxonomists for standard genome sequencing and annotation.</title>
        <authorList>
            <consortium name="The Broad Institute Genomics Platform"/>
            <consortium name="The Broad Institute Genome Sequencing Center for Infectious Disease"/>
            <person name="Wu L."/>
            <person name="Ma J."/>
        </authorList>
    </citation>
    <scope>NUCLEOTIDE SEQUENCE [LARGE SCALE GENOMIC DNA]</scope>
    <source>
        <strain evidence="3">NBRC 107710</strain>
    </source>
</reference>
<name>A0ABQ6D4S4_9HYPH</name>
<proteinExistence type="predicted"/>
<evidence type="ECO:0000313" key="3">
    <source>
        <dbReference type="Proteomes" id="UP001156881"/>
    </source>
</evidence>
<dbReference type="Proteomes" id="UP001156881">
    <property type="component" value="Unassembled WGS sequence"/>
</dbReference>
<evidence type="ECO:0000313" key="2">
    <source>
        <dbReference type="EMBL" id="GLS45097.1"/>
    </source>
</evidence>
<gene>
    <name evidence="2" type="ORF">GCM10007884_30860</name>
</gene>
<feature type="region of interest" description="Disordered" evidence="1">
    <location>
        <begin position="1"/>
        <end position="39"/>
    </location>
</feature>
<evidence type="ECO:0000256" key="1">
    <source>
        <dbReference type="SAM" id="MobiDB-lite"/>
    </source>
</evidence>
<feature type="compositionally biased region" description="Basic and acidic residues" evidence="1">
    <location>
        <begin position="8"/>
        <end position="25"/>
    </location>
</feature>
<protein>
    <submittedName>
        <fullName evidence="2">Uncharacterized protein</fullName>
    </submittedName>
</protein>
<accession>A0ABQ6D4S4</accession>